<reference evidence="2 3" key="1">
    <citation type="submission" date="2016-07" db="EMBL/GenBank/DDBJ databases">
        <title>Pervasive Adenine N6-methylation of Active Genes in Fungi.</title>
        <authorList>
            <consortium name="DOE Joint Genome Institute"/>
            <person name="Mondo S.J."/>
            <person name="Dannebaum R.O."/>
            <person name="Kuo R.C."/>
            <person name="Labutti K."/>
            <person name="Haridas S."/>
            <person name="Kuo A."/>
            <person name="Salamov A."/>
            <person name="Ahrendt S.R."/>
            <person name="Lipzen A."/>
            <person name="Sullivan W."/>
            <person name="Andreopoulos W.B."/>
            <person name="Clum A."/>
            <person name="Lindquist E."/>
            <person name="Daum C."/>
            <person name="Ramamoorthy G.K."/>
            <person name="Gryganskyi A."/>
            <person name="Culley D."/>
            <person name="Magnuson J.K."/>
            <person name="James T.Y."/>
            <person name="O'Malley M.A."/>
            <person name="Stajich J.E."/>
            <person name="Spatafora J.W."/>
            <person name="Visel A."/>
            <person name="Grigoriev I.V."/>
        </authorList>
    </citation>
    <scope>NUCLEOTIDE SEQUENCE [LARGE SCALE GENOMIC DNA]</scope>
    <source>
        <strain evidence="2 3">NRRL 2496</strain>
    </source>
</reference>
<gene>
    <name evidence="2" type="ORF">BCR43DRAFT_497522</name>
</gene>
<dbReference type="InterPro" id="IPR036249">
    <property type="entry name" value="Thioredoxin-like_sf"/>
</dbReference>
<dbReference type="OMA" id="YFLVLCP"/>
<evidence type="ECO:0000256" key="1">
    <source>
        <dbReference type="SAM" id="MobiDB-lite"/>
    </source>
</evidence>
<comment type="caution">
    <text evidence="2">The sequence shown here is derived from an EMBL/GenBank/DDBJ whole genome shotgun (WGS) entry which is preliminary data.</text>
</comment>
<protein>
    <recommendedName>
        <fullName evidence="4">F-box domain-containing protein</fullName>
    </recommendedName>
</protein>
<dbReference type="AlphaFoldDB" id="A0A1X2H296"/>
<organism evidence="2 3">
    <name type="scientific">Syncephalastrum racemosum</name>
    <name type="common">Filamentous fungus</name>
    <dbReference type="NCBI Taxonomy" id="13706"/>
    <lineage>
        <taxon>Eukaryota</taxon>
        <taxon>Fungi</taxon>
        <taxon>Fungi incertae sedis</taxon>
        <taxon>Mucoromycota</taxon>
        <taxon>Mucoromycotina</taxon>
        <taxon>Mucoromycetes</taxon>
        <taxon>Mucorales</taxon>
        <taxon>Syncephalastraceae</taxon>
        <taxon>Syncephalastrum</taxon>
    </lineage>
</organism>
<sequence>MDFEDEFNFFQTMTTAPARFPQETLTDVQGRPVNVTQLTENYRVIVVTLKSTVCPVCPQFLRILNLYGLDPDENRIIDPFTHQVMEISPDRKKFFRLLLKKDAYYIVVCPGPTEEVAEIQHKIPFPYPFIAGEQAMVLGDALKLRMSDTELWPAVLEIYKDSLMTERVSVGRAPGSYYQHDLLKTLMFERCRLEMRGVEAIAEARNLIDLLRRRLNNFCQGRLGNNDARIRSNRTLSLFEPASPVPQQEEREREQEQQQQQKEESPLSPWQTLPPEVTELVVSCAPTTKSLVRLARISRAFYIAAIHVLMERLRMSVGALRGALPQKEGQVISDEDEAVNYHLDRWHEDPEGVGYRQLARRVESLKQLISEVSRWSRHWNQRTKKVRAPIILQEYSR</sequence>
<name>A0A1X2H296_SYNRA</name>
<dbReference type="EMBL" id="MCGN01000010">
    <property type="protein sequence ID" value="ORY91937.1"/>
    <property type="molecule type" value="Genomic_DNA"/>
</dbReference>
<keyword evidence="3" id="KW-1185">Reference proteome</keyword>
<feature type="region of interest" description="Disordered" evidence="1">
    <location>
        <begin position="239"/>
        <end position="271"/>
    </location>
</feature>
<dbReference type="OrthoDB" id="2360568at2759"/>
<evidence type="ECO:0000313" key="2">
    <source>
        <dbReference type="EMBL" id="ORY91937.1"/>
    </source>
</evidence>
<dbReference type="Proteomes" id="UP000242180">
    <property type="component" value="Unassembled WGS sequence"/>
</dbReference>
<dbReference type="SUPFAM" id="SSF52833">
    <property type="entry name" value="Thioredoxin-like"/>
    <property type="match status" value="1"/>
</dbReference>
<feature type="compositionally biased region" description="Basic and acidic residues" evidence="1">
    <location>
        <begin position="248"/>
        <end position="265"/>
    </location>
</feature>
<proteinExistence type="predicted"/>
<evidence type="ECO:0008006" key="4">
    <source>
        <dbReference type="Google" id="ProtNLM"/>
    </source>
</evidence>
<evidence type="ECO:0000313" key="3">
    <source>
        <dbReference type="Proteomes" id="UP000242180"/>
    </source>
</evidence>
<accession>A0A1X2H296</accession>
<dbReference type="InParanoid" id="A0A1X2H296"/>